<sequence>MKTAANQNQTKNIYEPPIQISTIKFQIDQKAQQYILMINNLKIVFLMKKQRRKYFLNLIQTFLLFKNNLNHQIIFLFLILWFLFLYKTLEQLIYQQLFKTYQIYF</sequence>
<dbReference type="Proteomes" id="UP000692954">
    <property type="component" value="Unassembled WGS sequence"/>
</dbReference>
<organism evidence="2 3">
    <name type="scientific">Paramecium sonneborni</name>
    <dbReference type="NCBI Taxonomy" id="65129"/>
    <lineage>
        <taxon>Eukaryota</taxon>
        <taxon>Sar</taxon>
        <taxon>Alveolata</taxon>
        <taxon>Ciliophora</taxon>
        <taxon>Intramacronucleata</taxon>
        <taxon>Oligohymenophorea</taxon>
        <taxon>Peniculida</taxon>
        <taxon>Parameciidae</taxon>
        <taxon>Paramecium</taxon>
    </lineage>
</organism>
<keyword evidence="1" id="KW-0812">Transmembrane</keyword>
<keyword evidence="1" id="KW-0472">Membrane</keyword>
<evidence type="ECO:0000313" key="3">
    <source>
        <dbReference type="Proteomes" id="UP000692954"/>
    </source>
</evidence>
<evidence type="ECO:0000256" key="1">
    <source>
        <dbReference type="SAM" id="Phobius"/>
    </source>
</evidence>
<proteinExistence type="predicted"/>
<keyword evidence="3" id="KW-1185">Reference proteome</keyword>
<name>A0A8S1M8N9_9CILI</name>
<accession>A0A8S1M8N9</accession>
<gene>
    <name evidence="2" type="ORF">PSON_ATCC_30995.1.T0350087</name>
</gene>
<evidence type="ECO:0008006" key="4">
    <source>
        <dbReference type="Google" id="ProtNLM"/>
    </source>
</evidence>
<comment type="caution">
    <text evidence="2">The sequence shown here is derived from an EMBL/GenBank/DDBJ whole genome shotgun (WGS) entry which is preliminary data.</text>
</comment>
<protein>
    <recommendedName>
        <fullName evidence="4">Transmembrane protein</fullName>
    </recommendedName>
</protein>
<evidence type="ECO:0000313" key="2">
    <source>
        <dbReference type="EMBL" id="CAD8076650.1"/>
    </source>
</evidence>
<dbReference type="EMBL" id="CAJJDN010000035">
    <property type="protein sequence ID" value="CAD8076650.1"/>
    <property type="molecule type" value="Genomic_DNA"/>
</dbReference>
<keyword evidence="1" id="KW-1133">Transmembrane helix</keyword>
<reference evidence="2" key="1">
    <citation type="submission" date="2021-01" db="EMBL/GenBank/DDBJ databases">
        <authorList>
            <consortium name="Genoscope - CEA"/>
            <person name="William W."/>
        </authorList>
    </citation>
    <scope>NUCLEOTIDE SEQUENCE</scope>
</reference>
<dbReference type="AlphaFoldDB" id="A0A8S1M8N9"/>
<feature type="transmembrane region" description="Helical" evidence="1">
    <location>
        <begin position="72"/>
        <end position="89"/>
    </location>
</feature>